<keyword evidence="5" id="KW-1185">Reference proteome</keyword>
<protein>
    <submittedName>
        <fullName evidence="4">Uncharacterized protein</fullName>
    </submittedName>
</protein>
<feature type="compositionally biased region" description="Polar residues" evidence="1">
    <location>
        <begin position="84"/>
        <end position="100"/>
    </location>
</feature>
<feature type="signal peptide" evidence="3">
    <location>
        <begin position="1"/>
        <end position="26"/>
    </location>
</feature>
<evidence type="ECO:0000313" key="5">
    <source>
        <dbReference type="Proteomes" id="UP001046870"/>
    </source>
</evidence>
<keyword evidence="2" id="KW-0472">Membrane</keyword>
<keyword evidence="2" id="KW-1133">Transmembrane helix</keyword>
<dbReference type="EMBL" id="JAFDVH010000017">
    <property type="protein sequence ID" value="KAG7461728.1"/>
    <property type="molecule type" value="Genomic_DNA"/>
</dbReference>
<feature type="compositionally biased region" description="Low complexity" evidence="1">
    <location>
        <begin position="109"/>
        <end position="129"/>
    </location>
</feature>
<name>A0A9D3PJV0_MEGAT</name>
<feature type="region of interest" description="Disordered" evidence="1">
    <location>
        <begin position="84"/>
        <end position="147"/>
    </location>
</feature>
<evidence type="ECO:0000313" key="4">
    <source>
        <dbReference type="EMBL" id="KAG7461728.1"/>
    </source>
</evidence>
<evidence type="ECO:0000256" key="2">
    <source>
        <dbReference type="SAM" id="Phobius"/>
    </source>
</evidence>
<proteinExistence type="predicted"/>
<gene>
    <name evidence="4" type="ORF">MATL_G00194230</name>
</gene>
<sequence>MKMPKIYLLLCLFGQLPALIISTSNGTSVESTSETAQATTANQNEVTVSYTSATASSSIESATALNSDATDTTTKVIPGVKTLDYSSTSAPENGTESANRTTPCPPAICTPTSAGATTSRTAPTIATTTSHISVRTSSAAPGPSPAGGSNATGYIILVLLLIAIIVLLVVIYFMRKKSRRYSFDLSPKGCEESNIPLNNMEQEGTFQPTSKDDDKPPATECVQENQVISKDTNSVPKGSTSEVAADGENGGVEPEKPPSEDSFSSQVPLSPKDGPGMFTLDLQDLDANPSNRTSMETLEEPQNENNNNGMGSHLADKVDSGKETSQAIPNGEFIEICLDEPK</sequence>
<feature type="compositionally biased region" description="Low complexity" evidence="1">
    <location>
        <begin position="137"/>
        <end position="147"/>
    </location>
</feature>
<feature type="transmembrane region" description="Helical" evidence="2">
    <location>
        <begin position="153"/>
        <end position="174"/>
    </location>
</feature>
<feature type="compositionally biased region" description="Polar residues" evidence="1">
    <location>
        <begin position="222"/>
        <end position="242"/>
    </location>
</feature>
<feature type="chain" id="PRO_5038977327" evidence="3">
    <location>
        <begin position="27"/>
        <end position="342"/>
    </location>
</feature>
<evidence type="ECO:0000256" key="1">
    <source>
        <dbReference type="SAM" id="MobiDB-lite"/>
    </source>
</evidence>
<comment type="caution">
    <text evidence="4">The sequence shown here is derived from an EMBL/GenBank/DDBJ whole genome shotgun (WGS) entry which is preliminary data.</text>
</comment>
<feature type="region of interest" description="Disordered" evidence="1">
    <location>
        <begin position="184"/>
        <end position="342"/>
    </location>
</feature>
<keyword evidence="3" id="KW-0732">Signal</keyword>
<dbReference type="OrthoDB" id="8961221at2759"/>
<reference evidence="4" key="1">
    <citation type="submission" date="2021-01" db="EMBL/GenBank/DDBJ databases">
        <authorList>
            <person name="Zahm M."/>
            <person name="Roques C."/>
            <person name="Cabau C."/>
            <person name="Klopp C."/>
            <person name="Donnadieu C."/>
            <person name="Jouanno E."/>
            <person name="Lampietro C."/>
            <person name="Louis A."/>
            <person name="Herpin A."/>
            <person name="Echchiki A."/>
            <person name="Berthelot C."/>
            <person name="Parey E."/>
            <person name="Roest-Crollius H."/>
            <person name="Braasch I."/>
            <person name="Postlethwait J."/>
            <person name="Bobe J."/>
            <person name="Montfort J."/>
            <person name="Bouchez O."/>
            <person name="Begum T."/>
            <person name="Mejri S."/>
            <person name="Adams A."/>
            <person name="Chen W.-J."/>
            <person name="Guiguen Y."/>
        </authorList>
    </citation>
    <scope>NUCLEOTIDE SEQUENCE</scope>
    <source>
        <strain evidence="4">YG-15Mar2019-1</strain>
        <tissue evidence="4">Brain</tissue>
    </source>
</reference>
<dbReference type="Proteomes" id="UP001046870">
    <property type="component" value="Chromosome 17"/>
</dbReference>
<keyword evidence="2" id="KW-0812">Transmembrane</keyword>
<accession>A0A9D3PJV0</accession>
<dbReference type="AlphaFoldDB" id="A0A9D3PJV0"/>
<feature type="compositionally biased region" description="Polar residues" evidence="1">
    <location>
        <begin position="195"/>
        <end position="209"/>
    </location>
</feature>
<evidence type="ECO:0000256" key="3">
    <source>
        <dbReference type="SAM" id="SignalP"/>
    </source>
</evidence>
<organism evidence="4 5">
    <name type="scientific">Megalops atlanticus</name>
    <name type="common">Tarpon</name>
    <name type="synonym">Clupea gigantea</name>
    <dbReference type="NCBI Taxonomy" id="7932"/>
    <lineage>
        <taxon>Eukaryota</taxon>
        <taxon>Metazoa</taxon>
        <taxon>Chordata</taxon>
        <taxon>Craniata</taxon>
        <taxon>Vertebrata</taxon>
        <taxon>Euteleostomi</taxon>
        <taxon>Actinopterygii</taxon>
        <taxon>Neopterygii</taxon>
        <taxon>Teleostei</taxon>
        <taxon>Elopiformes</taxon>
        <taxon>Megalopidae</taxon>
        <taxon>Megalops</taxon>
    </lineage>
</organism>